<dbReference type="PROSITE" id="PS51063">
    <property type="entry name" value="HTH_CRP_2"/>
    <property type="match status" value="1"/>
</dbReference>
<feature type="domain" description="Cyclic nucleotide-binding" evidence="4">
    <location>
        <begin position="15"/>
        <end position="135"/>
    </location>
</feature>
<dbReference type="PRINTS" id="PR00034">
    <property type="entry name" value="HTHCRP"/>
</dbReference>
<keyword evidence="3" id="KW-0804">Transcription</keyword>
<dbReference type="Pfam" id="PF00027">
    <property type="entry name" value="cNMP_binding"/>
    <property type="match status" value="1"/>
</dbReference>
<dbReference type="AlphaFoldDB" id="A0A7C5EMJ2"/>
<dbReference type="InterPro" id="IPR018490">
    <property type="entry name" value="cNMP-bd_dom_sf"/>
</dbReference>
<comment type="caution">
    <text evidence="6">The sequence shown here is derived from an EMBL/GenBank/DDBJ whole genome shotgun (WGS) entry which is preliminary data.</text>
</comment>
<dbReference type="InterPro" id="IPR036390">
    <property type="entry name" value="WH_DNA-bd_sf"/>
</dbReference>
<sequence length="233" mass="26450">MMIPDKKDILRRIYLFSGLAENDLETLAQVAIPRVFPRDSHIFWEGREAHGFYILLKGQVKLVKSSPEGKEFIMRLVRPGETFGEAAVLAEGQYPASAITLENCQTLFFPKVDFLNLLASSPRLARNMLATMSHLLFHLTRQLEDLSLKEVSARLAKYLLERCQEIHGRVEEGLSFNLPVTKTHLAAYLGTISETLSRTLTRFKTLGVIQVEKSRITIKNPEQLKKISRGIKI</sequence>
<dbReference type="InterPro" id="IPR036388">
    <property type="entry name" value="WH-like_DNA-bd_sf"/>
</dbReference>
<gene>
    <name evidence="6" type="ORF">ENW48_07565</name>
</gene>
<dbReference type="SMART" id="SM00419">
    <property type="entry name" value="HTH_CRP"/>
    <property type="match status" value="1"/>
</dbReference>
<dbReference type="InterPro" id="IPR000595">
    <property type="entry name" value="cNMP-bd_dom"/>
</dbReference>
<feature type="domain" description="HTH crp-type" evidence="5">
    <location>
        <begin position="149"/>
        <end position="222"/>
    </location>
</feature>
<evidence type="ECO:0000256" key="3">
    <source>
        <dbReference type="ARBA" id="ARBA00023163"/>
    </source>
</evidence>
<reference evidence="6" key="1">
    <citation type="journal article" date="2020" name="mSystems">
        <title>Genome- and Community-Level Interaction Insights into Carbon Utilization and Element Cycling Functions of Hydrothermarchaeota in Hydrothermal Sediment.</title>
        <authorList>
            <person name="Zhou Z."/>
            <person name="Liu Y."/>
            <person name="Xu W."/>
            <person name="Pan J."/>
            <person name="Luo Z.H."/>
            <person name="Li M."/>
        </authorList>
    </citation>
    <scope>NUCLEOTIDE SEQUENCE [LARGE SCALE GENOMIC DNA]</scope>
    <source>
        <strain evidence="6">SpSt-853</strain>
    </source>
</reference>
<keyword evidence="1" id="KW-0805">Transcription regulation</keyword>
<dbReference type="InterPro" id="IPR050397">
    <property type="entry name" value="Env_Response_Regulators"/>
</dbReference>
<dbReference type="PANTHER" id="PTHR24567:SF68">
    <property type="entry name" value="DNA-BINDING TRANSCRIPTIONAL DUAL REGULATOR CRP"/>
    <property type="match status" value="1"/>
</dbReference>
<dbReference type="SUPFAM" id="SSF46785">
    <property type="entry name" value="Winged helix' DNA-binding domain"/>
    <property type="match status" value="1"/>
</dbReference>
<proteinExistence type="predicted"/>
<dbReference type="InterPro" id="IPR012318">
    <property type="entry name" value="HTH_CRP"/>
</dbReference>
<dbReference type="SMART" id="SM00100">
    <property type="entry name" value="cNMP"/>
    <property type="match status" value="1"/>
</dbReference>
<keyword evidence="2" id="KW-0238">DNA-binding</keyword>
<dbReference type="SUPFAM" id="SSF51206">
    <property type="entry name" value="cAMP-binding domain-like"/>
    <property type="match status" value="1"/>
</dbReference>
<protein>
    <submittedName>
        <fullName evidence="6">Crp/Fnr family transcriptional regulator</fullName>
    </submittedName>
</protein>
<dbReference type="EMBL" id="DTKJ01000055">
    <property type="protein sequence ID" value="HGZ12060.1"/>
    <property type="molecule type" value="Genomic_DNA"/>
</dbReference>
<dbReference type="PROSITE" id="PS50042">
    <property type="entry name" value="CNMP_BINDING_3"/>
    <property type="match status" value="1"/>
</dbReference>
<name>A0A7C5EMJ2_9BACT</name>
<evidence type="ECO:0000313" key="6">
    <source>
        <dbReference type="EMBL" id="HGZ12060.1"/>
    </source>
</evidence>
<dbReference type="Gene3D" id="2.60.120.10">
    <property type="entry name" value="Jelly Rolls"/>
    <property type="match status" value="1"/>
</dbReference>
<dbReference type="Gene3D" id="1.10.10.10">
    <property type="entry name" value="Winged helix-like DNA-binding domain superfamily/Winged helix DNA-binding domain"/>
    <property type="match status" value="1"/>
</dbReference>
<dbReference type="GO" id="GO:0003700">
    <property type="term" value="F:DNA-binding transcription factor activity"/>
    <property type="evidence" value="ECO:0007669"/>
    <property type="project" value="TreeGrafter"/>
</dbReference>
<evidence type="ECO:0000256" key="1">
    <source>
        <dbReference type="ARBA" id="ARBA00023015"/>
    </source>
</evidence>
<evidence type="ECO:0000256" key="2">
    <source>
        <dbReference type="ARBA" id="ARBA00023125"/>
    </source>
</evidence>
<dbReference type="PANTHER" id="PTHR24567">
    <property type="entry name" value="CRP FAMILY TRANSCRIPTIONAL REGULATORY PROTEIN"/>
    <property type="match status" value="1"/>
</dbReference>
<organism evidence="6">
    <name type="scientific">Desulfobacca acetoxidans</name>
    <dbReference type="NCBI Taxonomy" id="60893"/>
    <lineage>
        <taxon>Bacteria</taxon>
        <taxon>Pseudomonadati</taxon>
        <taxon>Thermodesulfobacteriota</taxon>
        <taxon>Desulfobaccia</taxon>
        <taxon>Desulfobaccales</taxon>
        <taxon>Desulfobaccaceae</taxon>
        <taxon>Desulfobacca</taxon>
    </lineage>
</organism>
<dbReference type="CDD" id="cd00038">
    <property type="entry name" value="CAP_ED"/>
    <property type="match status" value="1"/>
</dbReference>
<evidence type="ECO:0000259" key="4">
    <source>
        <dbReference type="PROSITE" id="PS50042"/>
    </source>
</evidence>
<dbReference type="GO" id="GO:0005829">
    <property type="term" value="C:cytosol"/>
    <property type="evidence" value="ECO:0007669"/>
    <property type="project" value="TreeGrafter"/>
</dbReference>
<dbReference type="InterPro" id="IPR014710">
    <property type="entry name" value="RmlC-like_jellyroll"/>
</dbReference>
<dbReference type="Pfam" id="PF13545">
    <property type="entry name" value="HTH_Crp_2"/>
    <property type="match status" value="1"/>
</dbReference>
<accession>A0A7C5EMJ2</accession>
<dbReference type="GO" id="GO:0003677">
    <property type="term" value="F:DNA binding"/>
    <property type="evidence" value="ECO:0007669"/>
    <property type="project" value="UniProtKB-KW"/>
</dbReference>
<evidence type="ECO:0000259" key="5">
    <source>
        <dbReference type="PROSITE" id="PS51063"/>
    </source>
</evidence>